<accession>A0A699K031</accession>
<dbReference type="EMBL" id="BKCJ010458146">
    <property type="protein sequence ID" value="GFA62920.1"/>
    <property type="molecule type" value="Genomic_DNA"/>
</dbReference>
<evidence type="ECO:0000313" key="1">
    <source>
        <dbReference type="EMBL" id="GFA62920.1"/>
    </source>
</evidence>
<sequence length="164" mass="18382">MIGNRSRLKNFVKKFIETVRFRNDHFGAIICYEDYVIGDSVISKLYYVEGLGHNLFSIRKFCDSDLEVAFKKHPCYVRNEDGVDLLKDAPSTSHSPSFSEVRPPISHQGVAAGPTIEDNPFAQAKDDPFVNVFAPETSSKELSLGDVRSVKSNQVIQPHNHLGK</sequence>
<gene>
    <name evidence="1" type="ORF">Tci_634892</name>
</gene>
<proteinExistence type="predicted"/>
<organism evidence="1">
    <name type="scientific">Tanacetum cinerariifolium</name>
    <name type="common">Dalmatian daisy</name>
    <name type="synonym">Chrysanthemum cinerariifolium</name>
    <dbReference type="NCBI Taxonomy" id="118510"/>
    <lineage>
        <taxon>Eukaryota</taxon>
        <taxon>Viridiplantae</taxon>
        <taxon>Streptophyta</taxon>
        <taxon>Embryophyta</taxon>
        <taxon>Tracheophyta</taxon>
        <taxon>Spermatophyta</taxon>
        <taxon>Magnoliopsida</taxon>
        <taxon>eudicotyledons</taxon>
        <taxon>Gunneridae</taxon>
        <taxon>Pentapetalae</taxon>
        <taxon>asterids</taxon>
        <taxon>campanulids</taxon>
        <taxon>Asterales</taxon>
        <taxon>Asteraceae</taxon>
        <taxon>Asteroideae</taxon>
        <taxon>Anthemideae</taxon>
        <taxon>Anthemidinae</taxon>
        <taxon>Tanacetum</taxon>
    </lineage>
</organism>
<comment type="caution">
    <text evidence="1">The sequence shown here is derived from an EMBL/GenBank/DDBJ whole genome shotgun (WGS) entry which is preliminary data.</text>
</comment>
<protein>
    <submittedName>
        <fullName evidence="1">Integrase, catalytic region, zinc finger, CCHC-type, peptidase aspartic, catalytic</fullName>
    </submittedName>
</protein>
<reference evidence="1" key="1">
    <citation type="journal article" date="2019" name="Sci. Rep.">
        <title>Draft genome of Tanacetum cinerariifolium, the natural source of mosquito coil.</title>
        <authorList>
            <person name="Yamashiro T."/>
            <person name="Shiraishi A."/>
            <person name="Satake H."/>
            <person name="Nakayama K."/>
        </authorList>
    </citation>
    <scope>NUCLEOTIDE SEQUENCE</scope>
</reference>
<dbReference type="AlphaFoldDB" id="A0A699K031"/>
<name>A0A699K031_TANCI</name>